<sequence length="69" mass="7814">MLRLRCKTKNGTHLMQGLTHQSCVQELKDKVEELTGIPCDVQKIMVGYPPSSLDFRNGDAHLKDYPIKS</sequence>
<evidence type="ECO:0000256" key="5">
    <source>
        <dbReference type="ARBA" id="ARBA00022723"/>
    </source>
</evidence>
<evidence type="ECO:0000259" key="11">
    <source>
        <dbReference type="Pfam" id="PF21403"/>
    </source>
</evidence>
<dbReference type="InterPro" id="IPR029071">
    <property type="entry name" value="Ubiquitin-like_domsf"/>
</dbReference>
<dbReference type="OrthoDB" id="65596at2759"/>
<evidence type="ECO:0000256" key="4">
    <source>
        <dbReference type="ARBA" id="ARBA00022670"/>
    </source>
</evidence>
<comment type="catalytic activity">
    <reaction evidence="1">
        <text>Thiol-dependent hydrolysis of ester, thioester, amide, peptide and isopeptide bonds formed by the C-terminal Gly of ubiquitin (a 76-residue protein attached to proteins as an intracellular targeting signal).</text>
        <dbReference type="EC" id="3.4.19.12"/>
    </reaction>
</comment>
<dbReference type="EC" id="3.4.19.12" evidence="2"/>
<dbReference type="FunFam" id="3.10.20.90:FF:000096">
    <property type="entry name" value="Ubiquitin thioesterase OTU1"/>
    <property type="match status" value="1"/>
</dbReference>
<evidence type="ECO:0000313" key="13">
    <source>
        <dbReference type="Proteomes" id="UP000727407"/>
    </source>
</evidence>
<keyword evidence="6" id="KW-0863">Zinc-finger</keyword>
<evidence type="ECO:0000256" key="7">
    <source>
        <dbReference type="ARBA" id="ARBA00022786"/>
    </source>
</evidence>
<keyword evidence="13" id="KW-1185">Reference proteome</keyword>
<reference evidence="12" key="1">
    <citation type="submission" date="2020-07" db="EMBL/GenBank/DDBJ databases">
        <title>Clarias magur genome sequencing, assembly and annotation.</title>
        <authorList>
            <person name="Kushwaha B."/>
            <person name="Kumar R."/>
            <person name="Das P."/>
            <person name="Joshi C.G."/>
            <person name="Kumar D."/>
            <person name="Nagpure N.S."/>
            <person name="Pandey M."/>
            <person name="Agarwal S."/>
            <person name="Srivastava S."/>
            <person name="Singh M."/>
            <person name="Sahoo L."/>
            <person name="Jayasankar P."/>
            <person name="Meher P.K."/>
            <person name="Koringa P.G."/>
            <person name="Iquebal M.A."/>
            <person name="Das S.P."/>
            <person name="Bit A."/>
            <person name="Patnaik S."/>
            <person name="Patel N."/>
            <person name="Shah T.M."/>
            <person name="Hinsu A."/>
            <person name="Jena J.K."/>
        </authorList>
    </citation>
    <scope>NUCLEOTIDE SEQUENCE</scope>
    <source>
        <strain evidence="12">CIFAMagur01</strain>
        <tissue evidence="12">Testis</tissue>
    </source>
</reference>
<dbReference type="Gene3D" id="3.10.20.90">
    <property type="entry name" value="Phosphatidylinositol 3-kinase Catalytic Subunit, Chain A, domain 1"/>
    <property type="match status" value="1"/>
</dbReference>
<evidence type="ECO:0000313" key="12">
    <source>
        <dbReference type="EMBL" id="KAF5906140.1"/>
    </source>
</evidence>
<evidence type="ECO:0000256" key="3">
    <source>
        <dbReference type="ARBA" id="ARBA00018935"/>
    </source>
</evidence>
<name>A0A8J4UYB0_CLAMG</name>
<keyword evidence="4" id="KW-0645">Protease</keyword>
<organism evidence="12 13">
    <name type="scientific">Clarias magur</name>
    <name type="common">Asian catfish</name>
    <name type="synonym">Macropteronotus magur</name>
    <dbReference type="NCBI Taxonomy" id="1594786"/>
    <lineage>
        <taxon>Eukaryota</taxon>
        <taxon>Metazoa</taxon>
        <taxon>Chordata</taxon>
        <taxon>Craniata</taxon>
        <taxon>Vertebrata</taxon>
        <taxon>Euteleostomi</taxon>
        <taxon>Actinopterygii</taxon>
        <taxon>Neopterygii</taxon>
        <taxon>Teleostei</taxon>
        <taxon>Ostariophysi</taxon>
        <taxon>Siluriformes</taxon>
        <taxon>Clariidae</taxon>
        <taxon>Clarias</taxon>
    </lineage>
</organism>
<keyword evidence="5" id="KW-0479">Metal-binding</keyword>
<keyword evidence="10" id="KW-0862">Zinc</keyword>
<dbReference type="Proteomes" id="UP000727407">
    <property type="component" value="Unassembled WGS sequence"/>
</dbReference>
<dbReference type="EMBL" id="QNUK01000037">
    <property type="protein sequence ID" value="KAF5906140.1"/>
    <property type="molecule type" value="Genomic_DNA"/>
</dbReference>
<gene>
    <name evidence="12" type="primary">yod1</name>
    <name evidence="12" type="ORF">DAT39_004161</name>
</gene>
<evidence type="ECO:0000256" key="2">
    <source>
        <dbReference type="ARBA" id="ARBA00012759"/>
    </source>
</evidence>
<feature type="domain" description="OTU1 Ubl" evidence="11">
    <location>
        <begin position="3"/>
        <end position="53"/>
    </location>
</feature>
<dbReference type="AlphaFoldDB" id="A0A8J4UYB0"/>
<evidence type="ECO:0000256" key="9">
    <source>
        <dbReference type="ARBA" id="ARBA00022807"/>
    </source>
</evidence>
<accession>A0A8J4UYB0</accession>
<dbReference type="CDD" id="cd17059">
    <property type="entry name" value="Ubl_OTU1"/>
    <property type="match status" value="1"/>
</dbReference>
<keyword evidence="8" id="KW-0378">Hydrolase</keyword>
<dbReference type="InterPro" id="IPR048857">
    <property type="entry name" value="OTU1_Ubl"/>
</dbReference>
<evidence type="ECO:0000256" key="1">
    <source>
        <dbReference type="ARBA" id="ARBA00000707"/>
    </source>
</evidence>
<evidence type="ECO:0000256" key="8">
    <source>
        <dbReference type="ARBA" id="ARBA00022801"/>
    </source>
</evidence>
<comment type="caution">
    <text evidence="12">The sequence shown here is derived from an EMBL/GenBank/DDBJ whole genome shotgun (WGS) entry which is preliminary data.</text>
</comment>
<dbReference type="Pfam" id="PF21403">
    <property type="entry name" value="OTU1_UBXL"/>
    <property type="match status" value="1"/>
</dbReference>
<proteinExistence type="predicted"/>
<feature type="non-terminal residue" evidence="12">
    <location>
        <position position="69"/>
    </location>
</feature>
<keyword evidence="9" id="KW-0788">Thiol protease</keyword>
<dbReference type="SUPFAM" id="SSF54236">
    <property type="entry name" value="Ubiquitin-like"/>
    <property type="match status" value="1"/>
</dbReference>
<dbReference type="GO" id="GO:0008270">
    <property type="term" value="F:zinc ion binding"/>
    <property type="evidence" value="ECO:0007669"/>
    <property type="project" value="UniProtKB-KW"/>
</dbReference>
<dbReference type="GO" id="GO:0006508">
    <property type="term" value="P:proteolysis"/>
    <property type="evidence" value="ECO:0007669"/>
    <property type="project" value="UniProtKB-KW"/>
</dbReference>
<dbReference type="GO" id="GO:0004843">
    <property type="term" value="F:cysteine-type deubiquitinase activity"/>
    <property type="evidence" value="ECO:0007669"/>
    <property type="project" value="UniProtKB-EC"/>
</dbReference>
<evidence type="ECO:0000256" key="6">
    <source>
        <dbReference type="ARBA" id="ARBA00022771"/>
    </source>
</evidence>
<protein>
    <recommendedName>
        <fullName evidence="3">Ubiquitin thioesterase OTU1</fullName>
        <ecNumber evidence="2">3.4.19.12</ecNumber>
    </recommendedName>
</protein>
<keyword evidence="7" id="KW-0833">Ubl conjugation pathway</keyword>
<evidence type="ECO:0000256" key="10">
    <source>
        <dbReference type="ARBA" id="ARBA00022833"/>
    </source>
</evidence>